<name>A0A562M4D5_9SPHI</name>
<dbReference type="Proteomes" id="UP000315908">
    <property type="component" value="Unassembled WGS sequence"/>
</dbReference>
<reference evidence="2 3" key="1">
    <citation type="journal article" date="2015" name="Stand. Genomic Sci.">
        <title>Genomic Encyclopedia of Bacterial and Archaeal Type Strains, Phase III: the genomes of soil and plant-associated and newly described type strains.</title>
        <authorList>
            <person name="Whitman W.B."/>
            <person name="Woyke T."/>
            <person name="Klenk H.P."/>
            <person name="Zhou Y."/>
            <person name="Lilburn T.G."/>
            <person name="Beck B.J."/>
            <person name="De Vos P."/>
            <person name="Vandamme P."/>
            <person name="Eisen J.A."/>
            <person name="Garrity G."/>
            <person name="Hugenholtz P."/>
            <person name="Kyrpides N.C."/>
        </authorList>
    </citation>
    <scope>NUCLEOTIDE SEQUENCE [LARGE SCALE GENOMIC DNA]</scope>
    <source>
        <strain evidence="2 3">CGMCC 1.6855</strain>
    </source>
</reference>
<protein>
    <recommendedName>
        <fullName evidence="4">YD repeat-containing protein</fullName>
    </recommendedName>
</protein>
<dbReference type="OrthoDB" id="680656at2"/>
<feature type="signal peptide" evidence="1">
    <location>
        <begin position="1"/>
        <end position="24"/>
    </location>
</feature>
<feature type="chain" id="PRO_5022071408" description="YD repeat-containing protein" evidence="1">
    <location>
        <begin position="25"/>
        <end position="1121"/>
    </location>
</feature>
<evidence type="ECO:0008006" key="4">
    <source>
        <dbReference type="Google" id="ProtNLM"/>
    </source>
</evidence>
<proteinExistence type="predicted"/>
<dbReference type="EMBL" id="VLKR01000051">
    <property type="protein sequence ID" value="TWI14461.1"/>
    <property type="molecule type" value="Genomic_DNA"/>
</dbReference>
<keyword evidence="1" id="KW-0732">Signal</keyword>
<evidence type="ECO:0000256" key="1">
    <source>
        <dbReference type="SAM" id="SignalP"/>
    </source>
</evidence>
<evidence type="ECO:0000313" key="3">
    <source>
        <dbReference type="Proteomes" id="UP000315908"/>
    </source>
</evidence>
<dbReference type="AlphaFoldDB" id="A0A562M4D5"/>
<organism evidence="2 3">
    <name type="scientific">Sphingobacterium siyangense</name>
    <dbReference type="NCBI Taxonomy" id="459529"/>
    <lineage>
        <taxon>Bacteria</taxon>
        <taxon>Pseudomonadati</taxon>
        <taxon>Bacteroidota</taxon>
        <taxon>Sphingobacteriia</taxon>
        <taxon>Sphingobacteriales</taxon>
        <taxon>Sphingobacteriaceae</taxon>
        <taxon>Sphingobacterium</taxon>
    </lineage>
</organism>
<gene>
    <name evidence="2" type="ORF">IQ31_05337</name>
</gene>
<evidence type="ECO:0000313" key="2">
    <source>
        <dbReference type="EMBL" id="TWI14461.1"/>
    </source>
</evidence>
<accession>A0A562M4D5</accession>
<sequence length="1121" mass="125297">MNRGFIYKICCIAILLLPFIGASAQHGTKIADILPPSPTSFALTRYGDFNVGLQTGTLQQEIPFYTVKSRKLSVPISLSYSSNGVKVDEIASRTGISWILNAGGVITRTVHDDPDESSTKWLPPSDFTRNQDLLNYLERASSGNTDGYDISPDFFSFNVNGYSGKFILSGTEAIQLSKSELKIETNLTVNNSGWKFRITDSKGIVYYFGEGSNSTESSSNTVTGEECGKVYSSPVNTAWYLTKIVHPEGDFINFTYGALQPYSYPVSISQSMTKFVNPLQVYCGNKPIEYIPNSNCENILTTNAVYLSEISSSNNCRIKFKYISRQDLSYDVLLDSVNIYLPENSSKPSRNFKLKYVYANGNMSYSNQYSVNDATLKARPFLTSVIEQGNNTNEKQVYTFEYDNMDLLPPRLSYAQDHFGYFNGKSNSGLIPKPSVAAYESYFSGANADREPNFNYGKVGMLKKISFPTGGYNTIEYKAPTYSISEYKYSEHTSSVSTVGIGFSQTATANSDTVSIIESQYASLGASFTYIGNPDELDHHPQSYIYLIDITTGNTVKTFFLNVENGPYDELVWLESGHKYIVRCTSYGENSLGSGNLHYKVRGTQPVISNVATGGVILDLVNTYDSVGNLANTKKYYYATLDNLNKSTGLVTFAPIYLSDYQIVMPCATDGGAVLACGQIVNYKKMVSNSLNNLYTYSQHHIHFSTVTESFGLNFENGGIEHNYLLESDTPGEVKMGNDILGATLSNRGVAKNGLNTMNRIFINRDSKFVVTQQKRMTYKFDDRYNSIFQGYTVQKRYTSLCHNSPPSNEEFDAFDVLKNYIYTRWSYVDTVETTNFDQNGANPVVSAVIYNYDNPAHLQPNRVSTIKSDGFKEVTLVTYPDDYANGTTFIDNMKAGHLTAYPIESVHYKEVGNSRTILTGEILKYQNVGKGLVEQTFLLENQLPITLSSFKFSNRSLGVLPPNGTTTSYSIDSRYRKTLTFISYDAYNNPRELESQSGLHTVYLWGYGGQYPIIEIKNSTYAEVVDVLTQATIDNLNSSQTESSMETVIKNASDKLRSDSRLAKAMVTSYTYRPLVGMTSKTDARGIKETYIYDGMQRLQAVLDHLNHVNRSFDYHYRSN</sequence>
<dbReference type="RefSeq" id="WP_145331135.1">
    <property type="nucleotide sequence ID" value="NZ_JBPFQP010000005.1"/>
</dbReference>
<comment type="caution">
    <text evidence="2">The sequence shown here is derived from an EMBL/GenBank/DDBJ whole genome shotgun (WGS) entry which is preliminary data.</text>
</comment>